<dbReference type="EMBL" id="KB454536">
    <property type="protein sequence ID" value="EME27175.1"/>
    <property type="molecule type" value="Genomic_DNA"/>
</dbReference>
<evidence type="ECO:0000313" key="2">
    <source>
        <dbReference type="EMBL" id="EME27175.1"/>
    </source>
</evidence>
<evidence type="ECO:0000313" key="3">
    <source>
        <dbReference type="Proteomes" id="UP000030680"/>
    </source>
</evidence>
<dbReference type="RefSeq" id="XP_005703695.1">
    <property type="nucleotide sequence ID" value="XM_005703638.1"/>
</dbReference>
<sequence>MSKLSPQKFQRWIRDELGMKKPPSEAKLAKICKGTLANVWLQLVDNYGSQTTQKSFYNSFLIQESYLKENKVPVNSEKKEQSSNDEDFARCNDAINEYKQRLSELEREIFEVEQQIQLIHCRQALSRRTWDRFSAAAEKIAKGIEAIDERVSQYNLIESIAESGVETVNLEQCILHCSNISSAMSTVSDFVQKCMEPFTQEEFLTLLEQHMGKQDIVHSLKQSLYCSLQYDNLYSEECKSIVDGQKLLLWNLQALLSDLRLKNTEYQNQLEEISLHRKDSTDDSCHENNDEKDWIEARTYGEEATERMLRNMQHQLEANSSVWISDEELEETLSQMTNIATQLESNVYSMKSTNDELENVCNDLKRTVDDSTHQKIEQLCHLSRKAVDSIKNFIKLHKEKLNDISSLEECKVPAIANHCAKTDTRMHNEDLDIDLRDYDYMRKAIQALPSNGNGIIIKIWKDVEILKDLAVLGYKARNFEHEMLTDLITKEYHLTAMQQQVEQLQHYWTGEISPLVQHANSVLNNVTELLPNIRNLLDVWISQPGLVIPQSLAK</sequence>
<dbReference type="AlphaFoldDB" id="M2WTE9"/>
<gene>
    <name evidence="2" type="ORF">Gasu_52770</name>
</gene>
<dbReference type="GeneID" id="17086107"/>
<name>M2WTE9_GALSU</name>
<dbReference type="Gramene" id="EME27175">
    <property type="protein sequence ID" value="EME27175"/>
    <property type="gene ID" value="Gasu_52770"/>
</dbReference>
<proteinExistence type="predicted"/>
<feature type="coiled-coil region" evidence="1">
    <location>
        <begin position="326"/>
        <end position="374"/>
    </location>
</feature>
<dbReference type="KEGG" id="gsl:Gasu_52770"/>
<organism evidence="2 3">
    <name type="scientific">Galdieria sulphuraria</name>
    <name type="common">Red alga</name>
    <dbReference type="NCBI Taxonomy" id="130081"/>
    <lineage>
        <taxon>Eukaryota</taxon>
        <taxon>Rhodophyta</taxon>
        <taxon>Bangiophyceae</taxon>
        <taxon>Galdieriales</taxon>
        <taxon>Galdieriaceae</taxon>
        <taxon>Galdieria</taxon>
    </lineage>
</organism>
<evidence type="ECO:0000256" key="1">
    <source>
        <dbReference type="SAM" id="Coils"/>
    </source>
</evidence>
<keyword evidence="1" id="KW-0175">Coiled coil</keyword>
<reference evidence="3" key="1">
    <citation type="journal article" date="2013" name="Science">
        <title>Gene transfer from bacteria and archaea facilitated evolution of an extremophilic eukaryote.</title>
        <authorList>
            <person name="Schonknecht G."/>
            <person name="Chen W.H."/>
            <person name="Ternes C.M."/>
            <person name="Barbier G.G."/>
            <person name="Shrestha R.P."/>
            <person name="Stanke M."/>
            <person name="Brautigam A."/>
            <person name="Baker B.J."/>
            <person name="Banfield J.F."/>
            <person name="Garavito R.M."/>
            <person name="Carr K."/>
            <person name="Wilkerson C."/>
            <person name="Rensing S.A."/>
            <person name="Gagneul D."/>
            <person name="Dickenson N.E."/>
            <person name="Oesterhelt C."/>
            <person name="Lercher M.J."/>
            <person name="Weber A.P."/>
        </authorList>
    </citation>
    <scope>NUCLEOTIDE SEQUENCE [LARGE SCALE GENOMIC DNA]</scope>
    <source>
        <strain evidence="3">074W</strain>
    </source>
</reference>
<feature type="coiled-coil region" evidence="1">
    <location>
        <begin position="249"/>
        <end position="276"/>
    </location>
</feature>
<accession>M2WTE9</accession>
<dbReference type="Proteomes" id="UP000030680">
    <property type="component" value="Unassembled WGS sequence"/>
</dbReference>
<feature type="coiled-coil region" evidence="1">
    <location>
        <begin position="88"/>
        <end position="122"/>
    </location>
</feature>
<keyword evidence="3" id="KW-1185">Reference proteome</keyword>
<dbReference type="OrthoDB" id="10403681at2759"/>
<protein>
    <submittedName>
        <fullName evidence="2">Uncharacterized protein</fullName>
    </submittedName>
</protein>